<evidence type="ECO:0000256" key="2">
    <source>
        <dbReference type="PROSITE-ProRule" id="PRU00335"/>
    </source>
</evidence>
<dbReference type="Pfam" id="PF00440">
    <property type="entry name" value="TetR_N"/>
    <property type="match status" value="1"/>
</dbReference>
<dbReference type="InterPro" id="IPR036271">
    <property type="entry name" value="Tet_transcr_reg_TetR-rel_C_sf"/>
</dbReference>
<dbReference type="SUPFAM" id="SSF46689">
    <property type="entry name" value="Homeodomain-like"/>
    <property type="match status" value="1"/>
</dbReference>
<dbReference type="PROSITE" id="PS50977">
    <property type="entry name" value="HTH_TETR_2"/>
    <property type="match status" value="1"/>
</dbReference>
<dbReference type="OrthoDB" id="9780824at2"/>
<dbReference type="RefSeq" id="WP_119970603.1">
    <property type="nucleotide sequence ID" value="NZ_CP032416.1"/>
</dbReference>
<evidence type="ECO:0000259" key="3">
    <source>
        <dbReference type="PROSITE" id="PS50977"/>
    </source>
</evidence>
<feature type="DNA-binding region" description="H-T-H motif" evidence="2">
    <location>
        <begin position="47"/>
        <end position="66"/>
    </location>
</feature>
<keyword evidence="5" id="KW-1185">Reference proteome</keyword>
<evidence type="ECO:0000256" key="1">
    <source>
        <dbReference type="ARBA" id="ARBA00023125"/>
    </source>
</evidence>
<protein>
    <submittedName>
        <fullName evidence="4">TetR/AcrR family transcriptional regulator</fullName>
    </submittedName>
</protein>
<gene>
    <name evidence="4" type="ORF">D4Z93_04030</name>
</gene>
<accession>A0A386H214</accession>
<dbReference type="PANTHER" id="PTHR43479">
    <property type="entry name" value="ACREF/ENVCD OPERON REPRESSOR-RELATED"/>
    <property type="match status" value="1"/>
</dbReference>
<dbReference type="InterPro" id="IPR009057">
    <property type="entry name" value="Homeodomain-like_sf"/>
</dbReference>
<proteinExistence type="predicted"/>
<evidence type="ECO:0000313" key="5">
    <source>
        <dbReference type="Proteomes" id="UP000266301"/>
    </source>
</evidence>
<dbReference type="PANTHER" id="PTHR43479:SF11">
    <property type="entry name" value="ACREF_ENVCD OPERON REPRESSOR-RELATED"/>
    <property type="match status" value="1"/>
</dbReference>
<evidence type="ECO:0000313" key="4">
    <source>
        <dbReference type="EMBL" id="AYD39732.1"/>
    </source>
</evidence>
<dbReference type="GO" id="GO:0003677">
    <property type="term" value="F:DNA binding"/>
    <property type="evidence" value="ECO:0007669"/>
    <property type="project" value="UniProtKB-UniRule"/>
</dbReference>
<dbReference type="AlphaFoldDB" id="A0A386H214"/>
<reference evidence="4 5" key="1">
    <citation type="journal article" date="2019" name="Int. J. Syst. Evol. Microbiol.">
        <title>Clostridium fermenticellae sp. nov., isolated from the mud in a fermentation cellar for the production of the Chinese liquor, baijiu.</title>
        <authorList>
            <person name="Xu P.X."/>
            <person name="Chai L.J."/>
            <person name="Qiu T."/>
            <person name="Zhang X.J."/>
            <person name="Lu Z.M."/>
            <person name="Xiao C."/>
            <person name="Wang S.T."/>
            <person name="Shen C.H."/>
            <person name="Shi J.S."/>
            <person name="Xu Z.H."/>
        </authorList>
    </citation>
    <scope>NUCLEOTIDE SEQUENCE [LARGE SCALE GENOMIC DNA]</scope>
    <source>
        <strain evidence="4 5">JN500901</strain>
    </source>
</reference>
<dbReference type="InterPro" id="IPR001647">
    <property type="entry name" value="HTH_TetR"/>
</dbReference>
<dbReference type="InterPro" id="IPR050624">
    <property type="entry name" value="HTH-type_Tx_Regulator"/>
</dbReference>
<dbReference type="Gene3D" id="1.10.357.10">
    <property type="entry name" value="Tetracycline Repressor, domain 2"/>
    <property type="match status" value="1"/>
</dbReference>
<feature type="domain" description="HTH tetR-type" evidence="3">
    <location>
        <begin position="24"/>
        <end position="84"/>
    </location>
</feature>
<keyword evidence="1 2" id="KW-0238">DNA-binding</keyword>
<dbReference type="SUPFAM" id="SSF48498">
    <property type="entry name" value="Tetracyclin repressor-like, C-terminal domain"/>
    <property type="match status" value="1"/>
</dbReference>
<dbReference type="Proteomes" id="UP000266301">
    <property type="component" value="Chromosome"/>
</dbReference>
<dbReference type="PRINTS" id="PR00455">
    <property type="entry name" value="HTHTETR"/>
</dbReference>
<sequence>MENNYRDTMENLFDFKYSMPKEMTKRQEDILRAAIKVFSEKGFEGSRTSEIAKEAGVAEGTIFRYYKSKKDLLINLSTLLIINFFRPLMSESIENIIEQEKQKSVKEVLENMIDERLKLVDENLQLIKTICVESIYHEELLKEMQDYVIPNISAFLNEFVEKNIENNIFKEKDPKIITRTLISLLLGYVVLSNFSPQYFANEDKSKDPTEIADLFLNGILCNDKKEN</sequence>
<dbReference type="KEGG" id="cfer:D4Z93_04030"/>
<name>A0A386H214_9CLOT</name>
<organism evidence="4 5">
    <name type="scientific">Clostridium fermenticellae</name>
    <dbReference type="NCBI Taxonomy" id="2068654"/>
    <lineage>
        <taxon>Bacteria</taxon>
        <taxon>Bacillati</taxon>
        <taxon>Bacillota</taxon>
        <taxon>Clostridia</taxon>
        <taxon>Eubacteriales</taxon>
        <taxon>Clostridiaceae</taxon>
        <taxon>Clostridium</taxon>
    </lineage>
</organism>
<dbReference type="EMBL" id="CP032416">
    <property type="protein sequence ID" value="AYD39732.1"/>
    <property type="molecule type" value="Genomic_DNA"/>
</dbReference>